<dbReference type="Gene3D" id="3.40.50.150">
    <property type="entry name" value="Vaccinia Virus protein VP39"/>
    <property type="match status" value="1"/>
</dbReference>
<keyword evidence="3" id="KW-1185">Reference proteome</keyword>
<protein>
    <submittedName>
        <fullName evidence="2">Biotin carboxyl carrier protein</fullName>
    </submittedName>
</protein>
<reference evidence="2 3" key="1">
    <citation type="submission" date="2017-10" db="EMBL/GenBank/DDBJ databases">
        <title>The new phylogeny of genus Mycobacterium.</title>
        <authorList>
            <person name="Tortoli E."/>
            <person name="Trovato A."/>
            <person name="Cirillo D.M."/>
        </authorList>
    </citation>
    <scope>NUCLEOTIDE SEQUENCE [LARGE SCALE GENOMIC DNA]</scope>
    <source>
        <strain evidence="2 3">CCUG37673</strain>
    </source>
</reference>
<gene>
    <name evidence="2" type="ORF">CQY20_21225</name>
    <name evidence="1" type="ORF">MAGR_19590</name>
</gene>
<dbReference type="OrthoDB" id="799111at2"/>
<dbReference type="SUPFAM" id="SSF53335">
    <property type="entry name" value="S-adenosyl-L-methionine-dependent methyltransferases"/>
    <property type="match status" value="1"/>
</dbReference>
<comment type="caution">
    <text evidence="2">The sequence shown here is derived from an EMBL/GenBank/DDBJ whole genome shotgun (WGS) entry which is preliminary data.</text>
</comment>
<dbReference type="Proteomes" id="UP000465302">
    <property type="component" value="Unassembled WGS sequence"/>
</dbReference>
<dbReference type="RefSeq" id="WP_097942057.1">
    <property type="nucleotide sequence ID" value="NZ_BLKS01000001.1"/>
</dbReference>
<sequence>MKRIKAVQRALEGRSKPVYLEIGVKKGAAFRQITADEKIAVDPAFRLSERSRRLADANARATHYFETTSDEFFDTQSAFLEDRGVDVALIDGLHTYGQVMRDVENTLRYLRDDGVIILHDCNPATASIAYPAESFADFYQQHRWWNILWSGDVWKAIVQLRSTRGDLKVAVLKCDFGVGLVRKGTPESTLSYTPEQIAALTYKDLAADRQRMLNLKPWRYLDQFLTSEDRIAP</sequence>
<evidence type="ECO:0000313" key="2">
    <source>
        <dbReference type="EMBL" id="PEG35648.1"/>
    </source>
</evidence>
<dbReference type="Proteomes" id="UP000220914">
    <property type="component" value="Unassembled WGS sequence"/>
</dbReference>
<dbReference type="AlphaFoldDB" id="A0A2A7MWV6"/>
<dbReference type="EMBL" id="BLKS01000001">
    <property type="protein sequence ID" value="GFG50518.1"/>
    <property type="molecule type" value="Genomic_DNA"/>
</dbReference>
<evidence type="ECO:0000313" key="3">
    <source>
        <dbReference type="Proteomes" id="UP000220914"/>
    </source>
</evidence>
<dbReference type="EMBL" id="PDCP01000042">
    <property type="protein sequence ID" value="PEG35648.1"/>
    <property type="molecule type" value="Genomic_DNA"/>
</dbReference>
<evidence type="ECO:0000313" key="1">
    <source>
        <dbReference type="EMBL" id="GFG50518.1"/>
    </source>
</evidence>
<reference evidence="1 4" key="2">
    <citation type="journal article" date="2019" name="Emerg. Microbes Infect.">
        <title>Comprehensive subspecies identification of 175 nontuberculous mycobacteria species based on 7547 genomic profiles.</title>
        <authorList>
            <person name="Matsumoto Y."/>
            <person name="Kinjo T."/>
            <person name="Motooka D."/>
            <person name="Nabeya D."/>
            <person name="Jung N."/>
            <person name="Uechi K."/>
            <person name="Horii T."/>
            <person name="Iida T."/>
            <person name="Fujita J."/>
            <person name="Nakamura S."/>
        </authorList>
    </citation>
    <scope>NUCLEOTIDE SEQUENCE [LARGE SCALE GENOMIC DNA]</scope>
    <source>
        <strain evidence="1 4">JCM 6377</strain>
    </source>
</reference>
<dbReference type="InterPro" id="IPR029063">
    <property type="entry name" value="SAM-dependent_MTases_sf"/>
</dbReference>
<dbReference type="Pfam" id="PF13578">
    <property type="entry name" value="Methyltransf_24"/>
    <property type="match status" value="1"/>
</dbReference>
<reference evidence="1" key="3">
    <citation type="submission" date="2020-02" db="EMBL/GenBank/DDBJ databases">
        <authorList>
            <person name="Matsumoto Y."/>
            <person name="Motooka D."/>
            <person name="Nakamura S."/>
        </authorList>
    </citation>
    <scope>NUCLEOTIDE SEQUENCE</scope>
    <source>
        <strain evidence="1">JCM 6377</strain>
    </source>
</reference>
<proteinExistence type="predicted"/>
<evidence type="ECO:0000313" key="4">
    <source>
        <dbReference type="Proteomes" id="UP000465302"/>
    </source>
</evidence>
<organism evidence="2 3">
    <name type="scientific">Mycolicibacterium agri</name>
    <name type="common">Mycobacterium agri</name>
    <dbReference type="NCBI Taxonomy" id="36811"/>
    <lineage>
        <taxon>Bacteria</taxon>
        <taxon>Bacillati</taxon>
        <taxon>Actinomycetota</taxon>
        <taxon>Actinomycetes</taxon>
        <taxon>Mycobacteriales</taxon>
        <taxon>Mycobacteriaceae</taxon>
        <taxon>Mycolicibacterium</taxon>
    </lineage>
</organism>
<accession>A0A2A7MWV6</accession>
<name>A0A2A7MWV6_MYCAG</name>